<evidence type="ECO:0000256" key="1">
    <source>
        <dbReference type="PIRSR" id="PIRSR601310-1"/>
    </source>
</evidence>
<organism evidence="5">
    <name type="scientific">Acetithermum autotrophicum</name>
    <dbReference type="NCBI Taxonomy" id="1446466"/>
    <lineage>
        <taxon>Bacteria</taxon>
        <taxon>Candidatus Bipolaricaulota</taxon>
        <taxon>Candidatus Acetithermum</taxon>
    </lineage>
</organism>
<feature type="domain" description="HIT" evidence="4">
    <location>
        <begin position="4"/>
        <end position="111"/>
    </location>
</feature>
<dbReference type="PANTHER" id="PTHR46648">
    <property type="entry name" value="HIT FAMILY PROTEIN 1"/>
    <property type="match status" value="1"/>
</dbReference>
<reference evidence="5" key="2">
    <citation type="journal article" date="2012" name="PLoS ONE">
        <title>A Deeply Branching Thermophilic Bacterium with an Ancient Acetyl-CoA Pathway Dominates a Subsurface Ecosystem.</title>
        <authorList>
            <person name="Takami H."/>
            <person name="Noguchi H."/>
            <person name="Takaki Y."/>
            <person name="Uchiyama I."/>
            <person name="Toyoda A."/>
            <person name="Nishi S."/>
            <person name="Chee G.-J."/>
            <person name="Arai W."/>
            <person name="Nunoura T."/>
            <person name="Itoh T."/>
            <person name="Hattori M."/>
            <person name="Takai K."/>
        </authorList>
    </citation>
    <scope>NUCLEOTIDE SEQUENCE</scope>
</reference>
<feature type="active site" description="Tele-AMP-histidine intermediate" evidence="1">
    <location>
        <position position="98"/>
    </location>
</feature>
<feature type="short sequence motif" description="Histidine triad motif" evidence="2 3">
    <location>
        <begin position="96"/>
        <end position="100"/>
    </location>
</feature>
<protein>
    <submittedName>
        <fullName evidence="5">Histidine triad protein</fullName>
    </submittedName>
</protein>
<sequence>MECIFCKIVRGELDAHKVYEDSETMAFLDRYPMTDGHTLVIPKVHAERLSDLPPELAGKLFQTVQKVTEQIARALGAPAFNIGFNDGRAAGQAIPHLHCHIIPRFPGDGGGSMHSIISTPQKRSLEETHRLIAHKP</sequence>
<dbReference type="CDD" id="cd01277">
    <property type="entry name" value="HINT_subgroup"/>
    <property type="match status" value="1"/>
</dbReference>
<evidence type="ECO:0000259" key="4">
    <source>
        <dbReference type="PROSITE" id="PS51084"/>
    </source>
</evidence>
<dbReference type="PANTHER" id="PTHR46648:SF1">
    <property type="entry name" value="ADENOSINE 5'-MONOPHOSPHORAMIDASE HNT1"/>
    <property type="match status" value="1"/>
</dbReference>
<dbReference type="Gene3D" id="3.30.428.10">
    <property type="entry name" value="HIT-like"/>
    <property type="match status" value="1"/>
</dbReference>
<dbReference type="GO" id="GO:0003824">
    <property type="term" value="F:catalytic activity"/>
    <property type="evidence" value="ECO:0007669"/>
    <property type="project" value="InterPro"/>
</dbReference>
<dbReference type="InterPro" id="IPR001310">
    <property type="entry name" value="Histidine_triad_HIT"/>
</dbReference>
<dbReference type="PROSITE" id="PS51084">
    <property type="entry name" value="HIT_2"/>
    <property type="match status" value="1"/>
</dbReference>
<proteinExistence type="predicted"/>
<dbReference type="InterPro" id="IPR011146">
    <property type="entry name" value="HIT-like"/>
</dbReference>
<dbReference type="EMBL" id="AP011801">
    <property type="protein sequence ID" value="BAL58718.1"/>
    <property type="molecule type" value="Genomic_DNA"/>
</dbReference>
<evidence type="ECO:0000313" key="5">
    <source>
        <dbReference type="EMBL" id="BAL58718.1"/>
    </source>
</evidence>
<dbReference type="SUPFAM" id="SSF54197">
    <property type="entry name" value="HIT-like"/>
    <property type="match status" value="1"/>
</dbReference>
<dbReference type="AlphaFoldDB" id="H5SRK1"/>
<evidence type="ECO:0000256" key="2">
    <source>
        <dbReference type="PIRSR" id="PIRSR601310-3"/>
    </source>
</evidence>
<reference evidence="5" key="1">
    <citation type="journal article" date="2005" name="Environ. Microbiol.">
        <title>Genetic and functional properties of uncultivated thermophilic crenarchaeotes from a subsurface gold mine as revealed by analysis of genome fragments.</title>
        <authorList>
            <person name="Nunoura T."/>
            <person name="Hirayama H."/>
            <person name="Takami H."/>
            <person name="Oida H."/>
            <person name="Nishi S."/>
            <person name="Shimamura S."/>
            <person name="Suzuki Y."/>
            <person name="Inagaki F."/>
            <person name="Takai K."/>
            <person name="Nealson K.H."/>
            <person name="Horikoshi K."/>
        </authorList>
    </citation>
    <scope>NUCLEOTIDE SEQUENCE</scope>
</reference>
<dbReference type="InterPro" id="IPR036265">
    <property type="entry name" value="HIT-like_sf"/>
</dbReference>
<accession>H5SRK1</accession>
<dbReference type="InterPro" id="IPR039384">
    <property type="entry name" value="HINT"/>
</dbReference>
<evidence type="ECO:0000256" key="3">
    <source>
        <dbReference type="PROSITE-ProRule" id="PRU00464"/>
    </source>
</evidence>
<dbReference type="GO" id="GO:0009117">
    <property type="term" value="P:nucleotide metabolic process"/>
    <property type="evidence" value="ECO:0007669"/>
    <property type="project" value="TreeGrafter"/>
</dbReference>
<name>H5SRK1_ACEAU</name>
<dbReference type="PRINTS" id="PR00332">
    <property type="entry name" value="HISTRIAD"/>
</dbReference>
<dbReference type="Pfam" id="PF01230">
    <property type="entry name" value="HIT"/>
    <property type="match status" value="1"/>
</dbReference>
<gene>
    <name evidence="5" type="ORF">HGMM_OP2C266</name>
</gene>